<evidence type="ECO:0000313" key="2">
    <source>
        <dbReference type="EMBL" id="GAD66086.1"/>
    </source>
</evidence>
<dbReference type="EMBL" id="BATJ01000002">
    <property type="protein sequence ID" value="GAD66086.1"/>
    <property type="molecule type" value="Genomic_DNA"/>
</dbReference>
<reference evidence="2 3" key="1">
    <citation type="submission" date="2013-09" db="EMBL/GenBank/DDBJ databases">
        <title>Whole genome shotgun sequence of Vibrio proteolyticus NBRC 13287.</title>
        <authorList>
            <person name="Isaki S."/>
            <person name="Hosoyama A."/>
            <person name="Numata M."/>
            <person name="Hashimoto M."/>
            <person name="Hosoyama Y."/>
            <person name="Tsuchikane K."/>
            <person name="Noguchi M."/>
            <person name="Hirakata S."/>
            <person name="Ichikawa N."/>
            <person name="Ohji S."/>
            <person name="Yamazoe A."/>
            <person name="Fujita N."/>
        </authorList>
    </citation>
    <scope>NUCLEOTIDE SEQUENCE [LARGE SCALE GENOMIC DNA]</scope>
    <source>
        <strain evidence="2 3">NBRC 13287</strain>
    </source>
</reference>
<evidence type="ECO:0000259" key="1">
    <source>
        <dbReference type="Pfam" id="PF13460"/>
    </source>
</evidence>
<feature type="domain" description="NAD(P)-binding" evidence="1">
    <location>
        <begin position="9"/>
        <end position="183"/>
    </location>
</feature>
<dbReference type="PANTHER" id="PTHR43162:SF1">
    <property type="entry name" value="PRESTALK A DIFFERENTIATION PROTEIN A"/>
    <property type="match status" value="1"/>
</dbReference>
<dbReference type="InterPro" id="IPR016040">
    <property type="entry name" value="NAD(P)-bd_dom"/>
</dbReference>
<accession>U2ZEF0</accession>
<dbReference type="InterPro" id="IPR051604">
    <property type="entry name" value="Ergot_Alk_Oxidoreductase"/>
</dbReference>
<dbReference type="STRING" id="1219065.VPR01S_02_03370"/>
<dbReference type="Pfam" id="PF13460">
    <property type="entry name" value="NAD_binding_10"/>
    <property type="match status" value="1"/>
</dbReference>
<proteinExistence type="predicted"/>
<sequence length="282" mass="30942">MQNITIIGAGWLGKPLAKFLSTIGHQVTVSRTTAKGCQALQEEGMQAFIADLNHDIEPLTEELIRQQSEIVIGCFPPGFRRGHDDSYAQQWQHLVSACQAAKVHKIVMISSTTVYPSIAEDMTEDKANLTLAMHNELFSDNARIMLTAEQTVIDSGLKFAIVRPSGLIGPDRNPARFAARLKTVSTTAPANMIHQLDAVGIVSFCALKEGNQTVNATTPFTVSKAEFYQQAIDLSGNDIALPPIVDQADKRIVADRIESLGYRFHFTHTLEALNHIAEHEHG</sequence>
<evidence type="ECO:0000313" key="3">
    <source>
        <dbReference type="Proteomes" id="UP000016570"/>
    </source>
</evidence>
<organism evidence="2 3">
    <name type="scientific">Vibrio proteolyticus NBRC 13287</name>
    <dbReference type="NCBI Taxonomy" id="1219065"/>
    <lineage>
        <taxon>Bacteria</taxon>
        <taxon>Pseudomonadati</taxon>
        <taxon>Pseudomonadota</taxon>
        <taxon>Gammaproteobacteria</taxon>
        <taxon>Vibrionales</taxon>
        <taxon>Vibrionaceae</taxon>
        <taxon>Vibrio</taxon>
    </lineage>
</organism>
<dbReference type="PANTHER" id="PTHR43162">
    <property type="match status" value="1"/>
</dbReference>
<dbReference type="AlphaFoldDB" id="U2ZEF0"/>
<dbReference type="SUPFAM" id="SSF51735">
    <property type="entry name" value="NAD(P)-binding Rossmann-fold domains"/>
    <property type="match status" value="1"/>
</dbReference>
<dbReference type="eggNOG" id="COG0451">
    <property type="taxonomic scope" value="Bacteria"/>
</dbReference>
<dbReference type="InterPro" id="IPR036291">
    <property type="entry name" value="NAD(P)-bd_dom_sf"/>
</dbReference>
<protein>
    <recommendedName>
        <fullName evidence="1">NAD(P)-binding domain-containing protein</fullName>
    </recommendedName>
</protein>
<dbReference type="Gene3D" id="3.40.50.720">
    <property type="entry name" value="NAD(P)-binding Rossmann-like Domain"/>
    <property type="match status" value="1"/>
</dbReference>
<dbReference type="Proteomes" id="UP000016570">
    <property type="component" value="Unassembled WGS sequence"/>
</dbReference>
<name>U2ZEF0_VIBPR</name>
<gene>
    <name evidence="2" type="ORF">VPR01S_02_03370</name>
</gene>
<comment type="caution">
    <text evidence="2">The sequence shown here is derived from an EMBL/GenBank/DDBJ whole genome shotgun (WGS) entry which is preliminary data.</text>
</comment>
<dbReference type="RefSeq" id="WP_021704076.1">
    <property type="nucleotide sequence ID" value="NZ_BATJ01000002.1"/>
</dbReference>
<keyword evidence="3" id="KW-1185">Reference proteome</keyword>